<protein>
    <recommendedName>
        <fullName evidence="3">F-box domain-containing protein</fullName>
    </recommendedName>
</protein>
<name>A0A4P9VZ55_9FUNG</name>
<reference evidence="2" key="1">
    <citation type="journal article" date="2018" name="Nat. Microbiol.">
        <title>Leveraging single-cell genomics to expand the fungal tree of life.</title>
        <authorList>
            <person name="Ahrendt S.R."/>
            <person name="Quandt C.A."/>
            <person name="Ciobanu D."/>
            <person name="Clum A."/>
            <person name="Salamov A."/>
            <person name="Andreopoulos B."/>
            <person name="Cheng J.F."/>
            <person name="Woyke T."/>
            <person name="Pelin A."/>
            <person name="Henrissat B."/>
            <person name="Reynolds N.K."/>
            <person name="Benny G.L."/>
            <person name="Smith M.E."/>
            <person name="James T.Y."/>
            <person name="Grigoriev I.V."/>
        </authorList>
    </citation>
    <scope>NUCLEOTIDE SEQUENCE [LARGE SCALE GENOMIC DNA]</scope>
</reference>
<dbReference type="InterPro" id="IPR032675">
    <property type="entry name" value="LRR_dom_sf"/>
</dbReference>
<sequence length="274" mass="29864">MPRCGFIPIQHVSAAVGTQLRVWAPSSCRPVNELTATDLPNIHTIELRALGRASDDSRVGVTGAFIAKPASLHPPLRRVFLGDCLLESEATIADLLAVFPTIDAFHLDDIYPLTLAALERHPPLRHLDIRSYTGLSSASIVSYLRKRGGELRFLRCEGISGVDNAVVDILSTHALRLEAVCFMDCPNIVPMSVSDDGSETAAVTFQNIQFLALLARGCPQLKEVSFGSFNVKTVDRRVVPFLETLGGRKIRNFGIRVEPVCELMVVKAHGLVLA</sequence>
<evidence type="ECO:0008006" key="3">
    <source>
        <dbReference type="Google" id="ProtNLM"/>
    </source>
</evidence>
<dbReference type="OrthoDB" id="10257471at2759"/>
<gene>
    <name evidence="1" type="ORF">BDK51DRAFT_50308</name>
</gene>
<accession>A0A4P9VZ55</accession>
<keyword evidence="2" id="KW-1185">Reference proteome</keyword>
<evidence type="ECO:0000313" key="1">
    <source>
        <dbReference type="EMBL" id="RKO83086.1"/>
    </source>
</evidence>
<dbReference type="EMBL" id="ML001685">
    <property type="protein sequence ID" value="RKO83086.1"/>
    <property type="molecule type" value="Genomic_DNA"/>
</dbReference>
<dbReference type="AlphaFoldDB" id="A0A4P9VZ55"/>
<organism evidence="1 2">
    <name type="scientific">Blyttiomyces helicus</name>
    <dbReference type="NCBI Taxonomy" id="388810"/>
    <lineage>
        <taxon>Eukaryota</taxon>
        <taxon>Fungi</taxon>
        <taxon>Fungi incertae sedis</taxon>
        <taxon>Chytridiomycota</taxon>
        <taxon>Chytridiomycota incertae sedis</taxon>
        <taxon>Chytridiomycetes</taxon>
        <taxon>Chytridiomycetes incertae sedis</taxon>
        <taxon>Blyttiomyces</taxon>
    </lineage>
</organism>
<proteinExistence type="predicted"/>
<dbReference type="Gene3D" id="3.80.10.10">
    <property type="entry name" value="Ribonuclease Inhibitor"/>
    <property type="match status" value="1"/>
</dbReference>
<dbReference type="SUPFAM" id="SSF52047">
    <property type="entry name" value="RNI-like"/>
    <property type="match status" value="1"/>
</dbReference>
<dbReference type="Proteomes" id="UP000269721">
    <property type="component" value="Unassembled WGS sequence"/>
</dbReference>
<evidence type="ECO:0000313" key="2">
    <source>
        <dbReference type="Proteomes" id="UP000269721"/>
    </source>
</evidence>